<feature type="domain" description="UvrD-like helicase ATP-binding" evidence="10">
    <location>
        <begin position="27"/>
        <end position="334"/>
    </location>
</feature>
<dbReference type="PANTHER" id="PTHR11070:SF45">
    <property type="entry name" value="DNA 3'-5' HELICASE"/>
    <property type="match status" value="1"/>
</dbReference>
<keyword evidence="1 9" id="KW-0547">Nucleotide-binding</keyword>
<dbReference type="EMBL" id="BMQD01000001">
    <property type="protein sequence ID" value="GGK45849.1"/>
    <property type="molecule type" value="Genomic_DNA"/>
</dbReference>
<evidence type="ECO:0000256" key="3">
    <source>
        <dbReference type="ARBA" id="ARBA00022806"/>
    </source>
</evidence>
<sequence>MSTSAAAGPDELGDARSRPFVVWRTFLHPEQHRIAYRGSYSGPAQVSGGPGTGKTTIALHRAAHLAHRLAAHGPGGTVLLTTYARNLAEALDRQLALLVGDERAYRRVEVSGIDRLAMRTVRGALGLYPQTVSRPDLERAWDAAARRSGLPYGGGFLLREWEQVVLAQDIRDEEAYLACARPGRGTRLPRGRRAAVWRVIAEETGRLRAAGRWTYLQLADEAARLLRERAAPPYRHVVVDEAQDLHPAQWRLLRAAVAPGPDDLFLTGDPHQRIHDHRVSLSSLGIEVRGRSHRVRISYRTTQEILDWAVPILGGTSAAGLDGADDDLEGYRSPVRGDRPAVLRAADAATEMAALAGQVRVWLDSGVEPSAIAVITRFFGMARAARETLTAAGVPTAFLGGGDERDTVQVGLMHKAKGLEFRCVAVIGASAGLVPHPSVLTAEDEDPVTRALDLQRERSLLFVACTRARDRLYVSYTGDPSPFLSAAVP</sequence>
<dbReference type="GO" id="GO:0005524">
    <property type="term" value="F:ATP binding"/>
    <property type="evidence" value="ECO:0007669"/>
    <property type="project" value="UniProtKB-UniRule"/>
</dbReference>
<reference evidence="11" key="1">
    <citation type="journal article" date="2014" name="Int. J. Syst. Evol. Microbiol.">
        <title>Complete genome sequence of Corynebacterium casei LMG S-19264T (=DSM 44701T), isolated from a smear-ripened cheese.</title>
        <authorList>
            <consortium name="US DOE Joint Genome Institute (JGI-PGF)"/>
            <person name="Walter F."/>
            <person name="Albersmeier A."/>
            <person name="Kalinowski J."/>
            <person name="Ruckert C."/>
        </authorList>
    </citation>
    <scope>NUCLEOTIDE SEQUENCE</scope>
    <source>
        <strain evidence="11">JCM 3093</strain>
    </source>
</reference>
<accession>A0AA37BBI3</accession>
<name>A0AA37BBI3_9ACTN</name>
<dbReference type="InterPro" id="IPR000212">
    <property type="entry name" value="DNA_helicase_UvrD/REP"/>
</dbReference>
<dbReference type="Gene3D" id="3.40.50.300">
    <property type="entry name" value="P-loop containing nucleotide triphosphate hydrolases"/>
    <property type="match status" value="2"/>
</dbReference>
<evidence type="ECO:0000256" key="8">
    <source>
        <dbReference type="ARBA" id="ARBA00048988"/>
    </source>
</evidence>
<evidence type="ECO:0000256" key="2">
    <source>
        <dbReference type="ARBA" id="ARBA00022801"/>
    </source>
</evidence>
<evidence type="ECO:0000256" key="9">
    <source>
        <dbReference type="PROSITE-ProRule" id="PRU00560"/>
    </source>
</evidence>
<dbReference type="EC" id="5.6.2.4" evidence="7"/>
<organism evidence="11 12">
    <name type="scientific">Planomonospora parontospora</name>
    <dbReference type="NCBI Taxonomy" id="58119"/>
    <lineage>
        <taxon>Bacteria</taxon>
        <taxon>Bacillati</taxon>
        <taxon>Actinomycetota</taxon>
        <taxon>Actinomycetes</taxon>
        <taxon>Streptosporangiales</taxon>
        <taxon>Streptosporangiaceae</taxon>
        <taxon>Planomonospora</taxon>
    </lineage>
</organism>
<evidence type="ECO:0000256" key="1">
    <source>
        <dbReference type="ARBA" id="ARBA00022741"/>
    </source>
</evidence>
<evidence type="ECO:0000313" key="12">
    <source>
        <dbReference type="Proteomes" id="UP000627984"/>
    </source>
</evidence>
<proteinExistence type="predicted"/>
<keyword evidence="2 9" id="KW-0378">Hydrolase</keyword>
<evidence type="ECO:0000256" key="7">
    <source>
        <dbReference type="ARBA" id="ARBA00034808"/>
    </source>
</evidence>
<gene>
    <name evidence="11" type="ORF">GCM10010126_01890</name>
</gene>
<evidence type="ECO:0000256" key="4">
    <source>
        <dbReference type="ARBA" id="ARBA00022840"/>
    </source>
</evidence>
<dbReference type="Pfam" id="PF13245">
    <property type="entry name" value="AAA_19"/>
    <property type="match status" value="1"/>
</dbReference>
<comment type="catalytic activity">
    <reaction evidence="8">
        <text>ATP + H2O = ADP + phosphate + H(+)</text>
        <dbReference type="Rhea" id="RHEA:13065"/>
        <dbReference type="ChEBI" id="CHEBI:15377"/>
        <dbReference type="ChEBI" id="CHEBI:15378"/>
        <dbReference type="ChEBI" id="CHEBI:30616"/>
        <dbReference type="ChEBI" id="CHEBI:43474"/>
        <dbReference type="ChEBI" id="CHEBI:456216"/>
        <dbReference type="EC" id="5.6.2.4"/>
    </reaction>
</comment>
<dbReference type="InterPro" id="IPR027417">
    <property type="entry name" value="P-loop_NTPase"/>
</dbReference>
<dbReference type="RefSeq" id="WP_191893037.1">
    <property type="nucleotide sequence ID" value="NZ_BMQD01000001.1"/>
</dbReference>
<keyword evidence="3 9" id="KW-0347">Helicase</keyword>
<evidence type="ECO:0000259" key="10">
    <source>
        <dbReference type="PROSITE" id="PS51198"/>
    </source>
</evidence>
<feature type="binding site" evidence="9">
    <location>
        <begin position="48"/>
        <end position="55"/>
    </location>
    <ligand>
        <name>ATP</name>
        <dbReference type="ChEBI" id="CHEBI:30616"/>
    </ligand>
</feature>
<dbReference type="InterPro" id="IPR014017">
    <property type="entry name" value="DNA_helicase_UvrD-like_C"/>
</dbReference>
<dbReference type="GO" id="GO:0003677">
    <property type="term" value="F:DNA binding"/>
    <property type="evidence" value="ECO:0007669"/>
    <property type="project" value="InterPro"/>
</dbReference>
<protein>
    <recommendedName>
        <fullName evidence="7">DNA 3'-5' helicase</fullName>
        <ecNumber evidence="7">5.6.2.4</ecNumber>
    </recommendedName>
</protein>
<evidence type="ECO:0000313" key="11">
    <source>
        <dbReference type="EMBL" id="GGK45849.1"/>
    </source>
</evidence>
<dbReference type="PROSITE" id="PS51198">
    <property type="entry name" value="UVRD_HELICASE_ATP_BIND"/>
    <property type="match status" value="1"/>
</dbReference>
<dbReference type="SUPFAM" id="SSF52540">
    <property type="entry name" value="P-loop containing nucleoside triphosphate hydrolases"/>
    <property type="match status" value="1"/>
</dbReference>
<dbReference type="GO" id="GO:0000725">
    <property type="term" value="P:recombinational repair"/>
    <property type="evidence" value="ECO:0007669"/>
    <property type="project" value="TreeGrafter"/>
</dbReference>
<dbReference type="Proteomes" id="UP000627984">
    <property type="component" value="Unassembled WGS sequence"/>
</dbReference>
<dbReference type="InterPro" id="IPR014016">
    <property type="entry name" value="UvrD-like_ATP-bd"/>
</dbReference>
<keyword evidence="5" id="KW-0413">Isomerase</keyword>
<dbReference type="GO" id="GO:0043138">
    <property type="term" value="F:3'-5' DNA helicase activity"/>
    <property type="evidence" value="ECO:0007669"/>
    <property type="project" value="UniProtKB-EC"/>
</dbReference>
<evidence type="ECO:0000256" key="5">
    <source>
        <dbReference type="ARBA" id="ARBA00023235"/>
    </source>
</evidence>
<comment type="catalytic activity">
    <reaction evidence="6">
        <text>Couples ATP hydrolysis with the unwinding of duplex DNA by translocating in the 3'-5' direction.</text>
        <dbReference type="EC" id="5.6.2.4"/>
    </reaction>
</comment>
<comment type="caution">
    <text evidence="11">The sequence shown here is derived from an EMBL/GenBank/DDBJ whole genome shotgun (WGS) entry which is preliminary data.</text>
</comment>
<dbReference type="GO" id="GO:0016787">
    <property type="term" value="F:hydrolase activity"/>
    <property type="evidence" value="ECO:0007669"/>
    <property type="project" value="UniProtKB-UniRule"/>
</dbReference>
<dbReference type="GO" id="GO:0005829">
    <property type="term" value="C:cytosol"/>
    <property type="evidence" value="ECO:0007669"/>
    <property type="project" value="TreeGrafter"/>
</dbReference>
<dbReference type="PANTHER" id="PTHR11070">
    <property type="entry name" value="UVRD / RECB / PCRA DNA HELICASE FAMILY MEMBER"/>
    <property type="match status" value="1"/>
</dbReference>
<reference evidence="11" key="2">
    <citation type="submission" date="2022-09" db="EMBL/GenBank/DDBJ databases">
        <authorList>
            <person name="Sun Q."/>
            <person name="Ohkuma M."/>
        </authorList>
    </citation>
    <scope>NUCLEOTIDE SEQUENCE</scope>
    <source>
        <strain evidence="11">JCM 3093</strain>
    </source>
</reference>
<dbReference type="AlphaFoldDB" id="A0AA37BBI3"/>
<dbReference type="Pfam" id="PF13361">
    <property type="entry name" value="UvrD_C"/>
    <property type="match status" value="1"/>
</dbReference>
<evidence type="ECO:0000256" key="6">
    <source>
        <dbReference type="ARBA" id="ARBA00034617"/>
    </source>
</evidence>
<keyword evidence="4 9" id="KW-0067">ATP-binding</keyword>